<evidence type="ECO:0000256" key="5">
    <source>
        <dbReference type="ARBA" id="ARBA00023315"/>
    </source>
</evidence>
<dbReference type="InterPro" id="IPR043129">
    <property type="entry name" value="ATPase_NBD"/>
</dbReference>
<evidence type="ECO:0000313" key="10">
    <source>
        <dbReference type="Proteomes" id="UP000530660"/>
    </source>
</evidence>
<dbReference type="HAMAP" id="MF_01445">
    <property type="entry name" value="TsaD"/>
    <property type="match status" value="1"/>
</dbReference>
<evidence type="ECO:0000256" key="1">
    <source>
        <dbReference type="ARBA" id="ARBA00012156"/>
    </source>
</evidence>
<keyword evidence="5 7" id="KW-0012">Acyltransferase</keyword>
<reference evidence="9 10" key="1">
    <citation type="journal article" date="2020" name="J. Phycol.">
        <title>Comparative genome analysis reveals Cyanidiococcus gen. nov., a new extremophilic red algal genus sister to Cyanidioschyzon (Cyanidioschyzonaceae, Rhodophyta).</title>
        <authorList>
            <person name="Liu S.-L."/>
            <person name="Chiang Y.-R."/>
            <person name="Yoon H.S."/>
            <person name="Fu H.-Y."/>
        </authorList>
    </citation>
    <scope>NUCLEOTIDE SEQUENCE [LARGE SCALE GENOMIC DNA]</scope>
    <source>
        <strain evidence="9 10">THAL066</strain>
    </source>
</reference>
<dbReference type="EC" id="2.3.1.234" evidence="1"/>
<comment type="subunit">
    <text evidence="7">Homodimer.</text>
</comment>
<dbReference type="PANTHER" id="PTHR11735:SF6">
    <property type="entry name" value="TRNA N6-ADENOSINE THREONYLCARBAMOYLTRANSFERASE, MITOCHONDRIAL"/>
    <property type="match status" value="1"/>
</dbReference>
<evidence type="ECO:0000259" key="8">
    <source>
        <dbReference type="Pfam" id="PF00814"/>
    </source>
</evidence>
<keyword evidence="3 7" id="KW-0819">tRNA processing</keyword>
<dbReference type="SUPFAM" id="SSF53067">
    <property type="entry name" value="Actin-like ATPase domain"/>
    <property type="match status" value="2"/>
</dbReference>
<dbReference type="Gene3D" id="3.30.420.40">
    <property type="match status" value="3"/>
</dbReference>
<dbReference type="GO" id="GO:0002949">
    <property type="term" value="P:tRNA threonylcarbamoyladenosine modification"/>
    <property type="evidence" value="ECO:0007669"/>
    <property type="project" value="UniProtKB-UniRule"/>
</dbReference>
<proteinExistence type="inferred from homology"/>
<sequence length="575" mass="62899">MPALGGELESRAIAFVPFPLFRQLSQGWRPRSPQWLRSVPTHLLQRNAEWGCRARIRVRNCGFRIEMSSSPEAPRQDRSLIGKPKGIDYGEYARSEQALRIRKTTSAHPPTETSTEASKRMLKMPLPSHRGLSLTLPAQLTEAALGLASTAGVASRCARSYVVLGIETSCDDTAVAVVSSEGRILAEAVVKQDRIHAHYGGVVPGLARKAHEQVIDELIERVLCEAFACSADGVWIQSAHRLDAVAVTMGPGLEICLRVGFHAARRVLARLTSGATSPRPTFISTHHLESHCLVPRLFGLYRPAFPFLVLLVSGGHCMLLLARELGAYDVLGSTLDDSVGEAFDKIARLLGLNVGGGGGPALEQLAREGSPFAFDFPIPLKKRPDCNFSFAGLKTAVRMAIEHEVKQYGASIEVTNLLQVNRQAAADIAASFQRVSLEHLFERTRRALHWCRTHEPNVRSLIVSGGVAANLELRRRFGELAYDLGWRLQDEDNNHFKNATSNPDSGSDALADSIIFPPLRYCTDNGVMVAWAGIERLQRLDDAAGEPQPDSLEVVARWPIGRRLATDAAEGNVRA</sequence>
<evidence type="ECO:0000256" key="6">
    <source>
        <dbReference type="ARBA" id="ARBA00048117"/>
    </source>
</evidence>
<keyword evidence="2 7" id="KW-0808">Transferase</keyword>
<dbReference type="GO" id="GO:0046872">
    <property type="term" value="F:metal ion binding"/>
    <property type="evidence" value="ECO:0007669"/>
    <property type="project" value="UniProtKB-KW"/>
</dbReference>
<dbReference type="PRINTS" id="PR00789">
    <property type="entry name" value="OSIALOPTASE"/>
</dbReference>
<dbReference type="Pfam" id="PF00814">
    <property type="entry name" value="TsaD"/>
    <property type="match status" value="1"/>
</dbReference>
<evidence type="ECO:0000256" key="3">
    <source>
        <dbReference type="ARBA" id="ARBA00022694"/>
    </source>
</evidence>
<keyword evidence="4 7" id="KW-0479">Metal-binding</keyword>
<evidence type="ECO:0000256" key="4">
    <source>
        <dbReference type="ARBA" id="ARBA00022723"/>
    </source>
</evidence>
<feature type="domain" description="Gcp-like" evidence="8">
    <location>
        <begin position="184"/>
        <end position="531"/>
    </location>
</feature>
<dbReference type="NCBIfam" id="TIGR00329">
    <property type="entry name" value="gcp_kae1"/>
    <property type="match status" value="1"/>
</dbReference>
<dbReference type="Proteomes" id="UP000530660">
    <property type="component" value="Unassembled WGS sequence"/>
</dbReference>
<organism evidence="9 10">
    <name type="scientific">Cyanidiococcus yangmingshanensis</name>
    <dbReference type="NCBI Taxonomy" id="2690220"/>
    <lineage>
        <taxon>Eukaryota</taxon>
        <taxon>Rhodophyta</taxon>
        <taxon>Bangiophyceae</taxon>
        <taxon>Cyanidiales</taxon>
        <taxon>Cyanidiaceae</taxon>
        <taxon>Cyanidiococcus</taxon>
    </lineage>
</organism>
<dbReference type="PANTHER" id="PTHR11735">
    <property type="entry name" value="TRNA N6-ADENOSINE THREONYLCARBAMOYLTRANSFERASE"/>
    <property type="match status" value="1"/>
</dbReference>
<dbReference type="InterPro" id="IPR022450">
    <property type="entry name" value="TsaD"/>
</dbReference>
<keyword evidence="10" id="KW-1185">Reference proteome</keyword>
<evidence type="ECO:0000256" key="2">
    <source>
        <dbReference type="ARBA" id="ARBA00022679"/>
    </source>
</evidence>
<comment type="function">
    <text evidence="7">Required for the formation of a threonylcarbamoyl group on adenosine at position 37 (t(6)A37) in mitochondrial tRNAs that read codons beginning with adenine. Probably involved in the transfer of the threonylcarbamoyl moiety of threonylcarbamoyl-AMP (TC-AMP) to the N6 group of A37. Involved in mitochondrial genome maintenance.</text>
</comment>
<gene>
    <name evidence="9" type="primary">OSGEPL1</name>
    <name evidence="9" type="ORF">F1559_003056</name>
</gene>
<dbReference type="AlphaFoldDB" id="A0A7J7IJQ3"/>
<comment type="similarity">
    <text evidence="7">Belongs to the KAE1 / TsaD family.</text>
</comment>
<name>A0A7J7IJQ3_9RHOD</name>
<dbReference type="OrthoDB" id="10259622at2759"/>
<comment type="cofactor">
    <cofactor evidence="7">
        <name>a divalent metal cation</name>
        <dbReference type="ChEBI" id="CHEBI:60240"/>
    </cofactor>
    <text evidence="7">Binds 1 divalent metal cation per subunit.</text>
</comment>
<accession>A0A7J7IJQ3</accession>
<dbReference type="EMBL" id="VWRR01000007">
    <property type="protein sequence ID" value="KAF6003303.1"/>
    <property type="molecule type" value="Genomic_DNA"/>
</dbReference>
<keyword evidence="7" id="KW-0496">Mitochondrion</keyword>
<comment type="catalytic activity">
    <reaction evidence="6 7">
        <text>L-threonylcarbamoyladenylate + adenosine(37) in tRNA = N(6)-L-threonylcarbamoyladenosine(37) in tRNA + AMP + H(+)</text>
        <dbReference type="Rhea" id="RHEA:37059"/>
        <dbReference type="Rhea" id="RHEA-COMP:10162"/>
        <dbReference type="Rhea" id="RHEA-COMP:10163"/>
        <dbReference type="ChEBI" id="CHEBI:15378"/>
        <dbReference type="ChEBI" id="CHEBI:73682"/>
        <dbReference type="ChEBI" id="CHEBI:74411"/>
        <dbReference type="ChEBI" id="CHEBI:74418"/>
        <dbReference type="ChEBI" id="CHEBI:456215"/>
        <dbReference type="EC" id="2.3.1.234"/>
    </reaction>
</comment>
<comment type="caution">
    <text evidence="9">The sequence shown here is derived from an EMBL/GenBank/DDBJ whole genome shotgun (WGS) entry which is preliminary data.</text>
</comment>
<evidence type="ECO:0000313" key="9">
    <source>
        <dbReference type="EMBL" id="KAF6003303.1"/>
    </source>
</evidence>
<comment type="subcellular location">
    <subcellularLocation>
        <location evidence="7">Mitochondrion</location>
    </subcellularLocation>
</comment>
<dbReference type="GO" id="GO:0061711">
    <property type="term" value="F:tRNA N(6)-L-threonylcarbamoyladenine synthase activity"/>
    <property type="evidence" value="ECO:0007669"/>
    <property type="project" value="UniProtKB-EC"/>
</dbReference>
<evidence type="ECO:0000256" key="7">
    <source>
        <dbReference type="HAMAP-Rule" id="MF_03179"/>
    </source>
</evidence>
<dbReference type="CDD" id="cd24134">
    <property type="entry name" value="ASKHA_NBD_OSGEPL1_QRI7_euk"/>
    <property type="match status" value="1"/>
</dbReference>
<protein>
    <recommendedName>
        <fullName evidence="1">N(6)-L-threonylcarbamoyladenine synthase</fullName>
        <ecNumber evidence="1">2.3.1.234</ecNumber>
    </recommendedName>
</protein>
<dbReference type="InterPro" id="IPR017861">
    <property type="entry name" value="KAE1/TsaD"/>
</dbReference>
<dbReference type="InterPro" id="IPR000905">
    <property type="entry name" value="Gcp-like_dom"/>
</dbReference>
<dbReference type="GO" id="GO:0005739">
    <property type="term" value="C:mitochondrion"/>
    <property type="evidence" value="ECO:0007669"/>
    <property type="project" value="UniProtKB-SubCell"/>
</dbReference>